<gene>
    <name evidence="9" type="primary">oppD_1</name>
    <name evidence="9" type="ORF">MAGR_08080</name>
</gene>
<dbReference type="NCBIfam" id="TIGR01727">
    <property type="entry name" value="oligo_HPY"/>
    <property type="match status" value="1"/>
</dbReference>
<dbReference type="InterPro" id="IPR003439">
    <property type="entry name" value="ABC_transporter-like_ATP-bd"/>
</dbReference>
<keyword evidence="6 9" id="KW-0067">ATP-binding</keyword>
<proteinExistence type="inferred from homology"/>
<dbReference type="PROSITE" id="PS50893">
    <property type="entry name" value="ABC_TRANSPORTER_2"/>
    <property type="match status" value="1"/>
</dbReference>
<dbReference type="GO" id="GO:0005524">
    <property type="term" value="F:ATP binding"/>
    <property type="evidence" value="ECO:0007669"/>
    <property type="project" value="UniProtKB-KW"/>
</dbReference>
<evidence type="ECO:0000256" key="6">
    <source>
        <dbReference type="ARBA" id="ARBA00022840"/>
    </source>
</evidence>
<dbReference type="AlphaFoldDB" id="A0A7I9VW03"/>
<accession>A0A7I9VW03</accession>
<evidence type="ECO:0000256" key="1">
    <source>
        <dbReference type="ARBA" id="ARBA00004202"/>
    </source>
</evidence>
<name>A0A7I9VW03_MYCAG</name>
<keyword evidence="5" id="KW-0547">Nucleotide-binding</keyword>
<comment type="caution">
    <text evidence="9">The sequence shown here is derived from an EMBL/GenBank/DDBJ whole genome shotgun (WGS) entry which is preliminary data.</text>
</comment>
<dbReference type="PANTHER" id="PTHR43297">
    <property type="entry name" value="OLIGOPEPTIDE TRANSPORT ATP-BINDING PROTEIN APPD"/>
    <property type="match status" value="1"/>
</dbReference>
<keyword evidence="3" id="KW-0813">Transport</keyword>
<evidence type="ECO:0000313" key="10">
    <source>
        <dbReference type="Proteomes" id="UP000465302"/>
    </source>
</evidence>
<comment type="similarity">
    <text evidence="2">Belongs to the ABC transporter superfamily.</text>
</comment>
<dbReference type="SMART" id="SM00382">
    <property type="entry name" value="AAA"/>
    <property type="match status" value="1"/>
</dbReference>
<dbReference type="Pfam" id="PF08352">
    <property type="entry name" value="oligo_HPY"/>
    <property type="match status" value="1"/>
</dbReference>
<comment type="subcellular location">
    <subcellularLocation>
        <location evidence="1">Cell membrane</location>
        <topology evidence="1">Peripheral membrane protein</topology>
    </subcellularLocation>
</comment>
<dbReference type="Pfam" id="PF00005">
    <property type="entry name" value="ABC_tran"/>
    <property type="match status" value="1"/>
</dbReference>
<feature type="domain" description="ABC transporter" evidence="8">
    <location>
        <begin position="21"/>
        <end position="268"/>
    </location>
</feature>
<dbReference type="InterPro" id="IPR027417">
    <property type="entry name" value="P-loop_NTPase"/>
</dbReference>
<evidence type="ECO:0000313" key="9">
    <source>
        <dbReference type="EMBL" id="GFG49367.1"/>
    </source>
</evidence>
<protein>
    <submittedName>
        <fullName evidence="9">ABC transporter ATP-binding protein</fullName>
    </submittedName>
</protein>
<dbReference type="RefSeq" id="WP_207767250.1">
    <property type="nucleotide sequence ID" value="NZ_BLKS01000001.1"/>
</dbReference>
<dbReference type="InterPro" id="IPR013563">
    <property type="entry name" value="Oligopep_ABC_C"/>
</dbReference>
<dbReference type="GO" id="GO:0016887">
    <property type="term" value="F:ATP hydrolysis activity"/>
    <property type="evidence" value="ECO:0007669"/>
    <property type="project" value="InterPro"/>
</dbReference>
<keyword evidence="7" id="KW-0472">Membrane</keyword>
<dbReference type="InterPro" id="IPR017871">
    <property type="entry name" value="ABC_transporter-like_CS"/>
</dbReference>
<dbReference type="InterPro" id="IPR050388">
    <property type="entry name" value="ABC_Ni/Peptide_Import"/>
</dbReference>
<reference evidence="9 10" key="1">
    <citation type="journal article" date="2019" name="Emerg. Microbes Infect.">
        <title>Comprehensive subspecies identification of 175 nontuberculous mycobacteria species based on 7547 genomic profiles.</title>
        <authorList>
            <person name="Matsumoto Y."/>
            <person name="Kinjo T."/>
            <person name="Motooka D."/>
            <person name="Nabeya D."/>
            <person name="Jung N."/>
            <person name="Uechi K."/>
            <person name="Horii T."/>
            <person name="Iida T."/>
            <person name="Fujita J."/>
            <person name="Nakamura S."/>
        </authorList>
    </citation>
    <scope>NUCLEOTIDE SEQUENCE [LARGE SCALE GENOMIC DNA]</scope>
    <source>
        <strain evidence="9 10">JCM 6377</strain>
    </source>
</reference>
<evidence type="ECO:0000256" key="2">
    <source>
        <dbReference type="ARBA" id="ARBA00005417"/>
    </source>
</evidence>
<evidence type="ECO:0000256" key="5">
    <source>
        <dbReference type="ARBA" id="ARBA00022741"/>
    </source>
</evidence>
<dbReference type="InterPro" id="IPR003593">
    <property type="entry name" value="AAA+_ATPase"/>
</dbReference>
<dbReference type="FunFam" id="3.40.50.300:FF:000016">
    <property type="entry name" value="Oligopeptide ABC transporter ATP-binding component"/>
    <property type="match status" value="1"/>
</dbReference>
<dbReference type="CDD" id="cd03257">
    <property type="entry name" value="ABC_NikE_OppD_transporters"/>
    <property type="match status" value="1"/>
</dbReference>
<sequence>MTSAAMDNAVPTRPGAGTALLEVEDLSISFPSPNGTVHAVNGVSFAVAPRERMAIVGESGSGKSVTAQALLGLLPTATISGRIMFDGHDVQTMPASDLRALRGAEMSYVFQDPLSSLDPVRTIGDQVCQPLRIRGVSRKEAKARALDMLAAVGIPDPARRYGDYPHQFSGGMRQRVMIAMALIGEPRLVIADEPTTALDVRVAAKIVDLLYALSEEREVAVVFITHDLGVVAGFADRVMVMYAGRVMEACAIDELYYRSIHPYTLGLLQSLPRVTGPIPEQLSTIGGRPPSPSDLPSGCAFHPRCRYVRDVCRTDTPALRIPPNGQHPSACHVAGWLAEEPGVLR</sequence>
<organism evidence="9 10">
    <name type="scientific">Mycolicibacterium agri</name>
    <name type="common">Mycobacterium agri</name>
    <dbReference type="NCBI Taxonomy" id="36811"/>
    <lineage>
        <taxon>Bacteria</taxon>
        <taxon>Bacillati</taxon>
        <taxon>Actinomycetota</taxon>
        <taxon>Actinomycetes</taxon>
        <taxon>Mycobacteriales</taxon>
        <taxon>Mycobacteriaceae</taxon>
        <taxon>Mycolicibacterium</taxon>
    </lineage>
</organism>
<dbReference type="Proteomes" id="UP000465302">
    <property type="component" value="Unassembled WGS sequence"/>
</dbReference>
<dbReference type="Gene3D" id="3.40.50.300">
    <property type="entry name" value="P-loop containing nucleotide triphosphate hydrolases"/>
    <property type="match status" value="1"/>
</dbReference>
<keyword evidence="4" id="KW-1003">Cell membrane</keyword>
<evidence type="ECO:0000256" key="7">
    <source>
        <dbReference type="ARBA" id="ARBA00023136"/>
    </source>
</evidence>
<dbReference type="EMBL" id="BLKS01000001">
    <property type="protein sequence ID" value="GFG49367.1"/>
    <property type="molecule type" value="Genomic_DNA"/>
</dbReference>
<dbReference type="GO" id="GO:0005886">
    <property type="term" value="C:plasma membrane"/>
    <property type="evidence" value="ECO:0007669"/>
    <property type="project" value="UniProtKB-SubCell"/>
</dbReference>
<dbReference type="GO" id="GO:0015833">
    <property type="term" value="P:peptide transport"/>
    <property type="evidence" value="ECO:0007669"/>
    <property type="project" value="InterPro"/>
</dbReference>
<evidence type="ECO:0000259" key="8">
    <source>
        <dbReference type="PROSITE" id="PS50893"/>
    </source>
</evidence>
<dbReference type="SUPFAM" id="SSF52540">
    <property type="entry name" value="P-loop containing nucleoside triphosphate hydrolases"/>
    <property type="match status" value="1"/>
</dbReference>
<evidence type="ECO:0000256" key="3">
    <source>
        <dbReference type="ARBA" id="ARBA00022448"/>
    </source>
</evidence>
<evidence type="ECO:0000256" key="4">
    <source>
        <dbReference type="ARBA" id="ARBA00022475"/>
    </source>
</evidence>
<dbReference type="PROSITE" id="PS00211">
    <property type="entry name" value="ABC_TRANSPORTER_1"/>
    <property type="match status" value="1"/>
</dbReference>
<dbReference type="PANTHER" id="PTHR43297:SF2">
    <property type="entry name" value="DIPEPTIDE TRANSPORT ATP-BINDING PROTEIN DPPD"/>
    <property type="match status" value="1"/>
</dbReference>